<dbReference type="AlphaFoldDB" id="A0A1M6HEH8"/>
<name>A0A1M6HEH8_9FLAO</name>
<dbReference type="STRING" id="683124.SAMN05444337_1523"/>
<reference evidence="2" key="1">
    <citation type="submission" date="2016-11" db="EMBL/GenBank/DDBJ databases">
        <authorList>
            <person name="Varghese N."/>
            <person name="Submissions S."/>
        </authorList>
    </citation>
    <scope>NUCLEOTIDE SEQUENCE [LARGE SCALE GENOMIC DNA]</scope>
    <source>
        <strain evidence="2">DSM 22807</strain>
    </source>
</reference>
<evidence type="ECO:0000313" key="2">
    <source>
        <dbReference type="Proteomes" id="UP000184232"/>
    </source>
</evidence>
<proteinExistence type="predicted"/>
<dbReference type="PROSITE" id="PS51257">
    <property type="entry name" value="PROKAR_LIPOPROTEIN"/>
    <property type="match status" value="1"/>
</dbReference>
<dbReference type="EMBL" id="FQZH01000002">
    <property type="protein sequence ID" value="SHJ20601.1"/>
    <property type="molecule type" value="Genomic_DNA"/>
</dbReference>
<protein>
    <recommendedName>
        <fullName evidence="3">Lipoprotein</fullName>
    </recommendedName>
</protein>
<gene>
    <name evidence="1" type="ORF">SAMN05444337_1523</name>
</gene>
<accession>A0A1M6HEH8</accession>
<evidence type="ECO:0008006" key="3">
    <source>
        <dbReference type="Google" id="ProtNLM"/>
    </source>
</evidence>
<evidence type="ECO:0000313" key="1">
    <source>
        <dbReference type="EMBL" id="SHJ20601.1"/>
    </source>
</evidence>
<organism evidence="1 2">
    <name type="scientific">Flavobacterium haoranii</name>
    <dbReference type="NCBI Taxonomy" id="683124"/>
    <lineage>
        <taxon>Bacteria</taxon>
        <taxon>Pseudomonadati</taxon>
        <taxon>Bacteroidota</taxon>
        <taxon>Flavobacteriia</taxon>
        <taxon>Flavobacteriales</taxon>
        <taxon>Flavobacteriaceae</taxon>
        <taxon>Flavobacterium</taxon>
    </lineage>
</organism>
<dbReference type="Proteomes" id="UP000184232">
    <property type="component" value="Unassembled WGS sequence"/>
</dbReference>
<dbReference type="OrthoDB" id="1187902at2"/>
<keyword evidence="2" id="KW-1185">Reference proteome</keyword>
<dbReference type="RefSeq" id="WP_072783642.1">
    <property type="nucleotide sequence ID" value="NZ_CP045292.1"/>
</dbReference>
<sequence>MRKKIITYLVVSVFTLFISCKKQEQDTIEVEEIETSQNSPTKFKNSALSNAGKIEIGVIYTDTVQYVEFNDNYDDFLVIVNKGKDTIALIYNYNDPKFIKGDQLEIKWKIDSLRPAGDPTHLDYVEYLVTAKRIGERSSFMHEFNNLPLKKMPITENTSFDSFIEAEDMKNINPEPFNLSFVYKNWYVKGYNFKAISGYRINLSKEFYSVVLTVKKGDHEMETNLINYDLKGNIIDFKLIAYDEIAEGFFRSTSLLEKNKVTIKNIEFTDEGHESTDVFKINVDGKIRIQTIDEVLINDVISQLGLKKQNIKQSLIAQKLINNSNETIIVIPEIVEETQEYFSLNTHIVIYNNELQKITHKYFESHKTNDWVSDAIRLDGITIEKMNYRVKENTHAFGISVDYFGSSRVNPYHKHLLSLFVKENEKLINILHNYIFEENLAEWNGACEGEFQDKKTKFIFTTDITNEYYDIIVKKTITKTTNFETEIGDCDYNEEIKRETSVLKFDGNEYK</sequence>